<dbReference type="InterPro" id="IPR023780">
    <property type="entry name" value="Chromo_domain"/>
</dbReference>
<evidence type="ECO:0000313" key="4">
    <source>
        <dbReference type="Proteomes" id="UP001233271"/>
    </source>
</evidence>
<proteinExistence type="predicted"/>
<accession>A0AA48I1Y8</accession>
<dbReference type="AlphaFoldDB" id="A0AA48I1Y8"/>
<dbReference type="InterPro" id="IPR000953">
    <property type="entry name" value="Chromo/chromo_shadow_dom"/>
</dbReference>
<dbReference type="Pfam" id="PF18723">
    <property type="entry name" value="HMUDK_hel"/>
    <property type="match status" value="1"/>
</dbReference>
<evidence type="ECO:0000259" key="2">
    <source>
        <dbReference type="PROSITE" id="PS50013"/>
    </source>
</evidence>
<feature type="domain" description="Chromo" evidence="2">
    <location>
        <begin position="586"/>
        <end position="648"/>
    </location>
</feature>
<dbReference type="SUPFAM" id="SSF54160">
    <property type="entry name" value="Chromo domain-like"/>
    <property type="match status" value="1"/>
</dbReference>
<feature type="region of interest" description="Disordered" evidence="1">
    <location>
        <begin position="1"/>
        <end position="208"/>
    </location>
</feature>
<dbReference type="Proteomes" id="UP001233271">
    <property type="component" value="Chromosome 1"/>
</dbReference>
<feature type="compositionally biased region" description="Basic and acidic residues" evidence="1">
    <location>
        <begin position="60"/>
        <end position="86"/>
    </location>
</feature>
<organism evidence="3 4">
    <name type="scientific">Cutaneotrichosporon cavernicola</name>
    <dbReference type="NCBI Taxonomy" id="279322"/>
    <lineage>
        <taxon>Eukaryota</taxon>
        <taxon>Fungi</taxon>
        <taxon>Dikarya</taxon>
        <taxon>Basidiomycota</taxon>
        <taxon>Agaricomycotina</taxon>
        <taxon>Tremellomycetes</taxon>
        <taxon>Trichosporonales</taxon>
        <taxon>Trichosporonaceae</taxon>
        <taxon>Cutaneotrichosporon</taxon>
    </lineage>
</organism>
<reference evidence="3" key="1">
    <citation type="journal article" date="2023" name="BMC Genomics">
        <title>Chromosome-level genome assemblies of Cutaneotrichosporon spp. (Trichosporonales, Basidiomycota) reveal imbalanced evolution between nucleotide sequences and chromosome synteny.</title>
        <authorList>
            <person name="Kobayashi Y."/>
            <person name="Kayamori A."/>
            <person name="Aoki K."/>
            <person name="Shiwa Y."/>
            <person name="Matsutani M."/>
            <person name="Fujita N."/>
            <person name="Sugita T."/>
            <person name="Iwasaki W."/>
            <person name="Tanaka N."/>
            <person name="Takashima M."/>
        </authorList>
    </citation>
    <scope>NUCLEOTIDE SEQUENCE</scope>
    <source>
        <strain evidence="3">HIS019</strain>
    </source>
</reference>
<dbReference type="RefSeq" id="XP_060453178.1">
    <property type="nucleotide sequence ID" value="XM_060602456.1"/>
</dbReference>
<keyword evidence="4" id="KW-1185">Reference proteome</keyword>
<feature type="compositionally biased region" description="Basic and acidic residues" evidence="1">
    <location>
        <begin position="169"/>
        <end position="178"/>
    </location>
</feature>
<feature type="compositionally biased region" description="Polar residues" evidence="1">
    <location>
        <begin position="1"/>
        <end position="10"/>
    </location>
</feature>
<dbReference type="InterPro" id="IPR040684">
    <property type="entry name" value="HMUDK_hel"/>
</dbReference>
<dbReference type="KEGG" id="ccac:CcaHIS019_0106300"/>
<sequence length="694" mass="78731">MARAKPSSSGAAPRDLRKPVRWPGPEIVNLADSSEDELPSFMRRRSTSKGDNDDDDDLAETLRRLREKEDVMHELSLRKPLRRFEPDEAEEEEEEEEEEIEATRLEFTFVSDDDQESIDTAEDVEPTPQSAAHGCRPAPVGLYPPSPDPKVDDDDDIASVASRNARSAQDIHNDDAYDPRASSASTDIDELDDDVKSEPGRRSGSAVGRDLEPVTLKPLCLKPVQCKVDNHWVYLFFRFCAERHAMYTRRAAGVARHKLTNDETMKAIHIGNVYRQLDPSSANMRNNIIGKGDQSVGEVCFRVFLFCMFYKDTTWEALCKAVGGIPTWNNFETDMPAMEATLHQMSIVEHQRLWRGAFQIVPPTVYFAKTYRNRGKDMAHYAASLRLVLAIMKAGIPARLAKCTYAVDASYVLGTVPTLGGFLGLNILCFLNDTTHFKWRYRDFATCGPGSRKFTQRMFGKNIINNVAMEEAGLRWLADNQWRYWARLGLDPPHEWENGLRPGMRVLDVENALCWALRYVNAYVSKGTRSLANKPAPTYDAQVTEKCGPPAWCVEKKWLGSTSRAPWDGEHAEEDDHVGSMGDDIYEIEKVVARLGQPDDPDGLFRVRWTGWMPEWDTWERESSLRVDAEEALEEWLEIERNLRAAVEDVKNNKPFTWPDGHVIKMENYTPVREVGKQAAGRAARAAKRARVKK</sequence>
<evidence type="ECO:0000256" key="1">
    <source>
        <dbReference type="SAM" id="MobiDB-lite"/>
    </source>
</evidence>
<dbReference type="Gene3D" id="2.40.50.40">
    <property type="match status" value="1"/>
</dbReference>
<feature type="compositionally biased region" description="Acidic residues" evidence="1">
    <location>
        <begin position="87"/>
        <end position="100"/>
    </location>
</feature>
<feature type="compositionally biased region" description="Acidic residues" evidence="1">
    <location>
        <begin position="111"/>
        <end position="125"/>
    </location>
</feature>
<name>A0AA48I1Y8_9TREE</name>
<dbReference type="InterPro" id="IPR016197">
    <property type="entry name" value="Chromo-like_dom_sf"/>
</dbReference>
<dbReference type="GO" id="GO:0006338">
    <property type="term" value="P:chromatin remodeling"/>
    <property type="evidence" value="ECO:0007669"/>
    <property type="project" value="UniProtKB-ARBA"/>
</dbReference>
<gene>
    <name evidence="3" type="ORF">CcaverHIS019_0106300</name>
</gene>
<evidence type="ECO:0000313" key="3">
    <source>
        <dbReference type="EMBL" id="BEI87912.1"/>
    </source>
</evidence>
<dbReference type="EMBL" id="AP028212">
    <property type="protein sequence ID" value="BEI87912.1"/>
    <property type="molecule type" value="Genomic_DNA"/>
</dbReference>
<dbReference type="PROSITE" id="PS50013">
    <property type="entry name" value="CHROMO_2"/>
    <property type="match status" value="1"/>
</dbReference>
<dbReference type="Pfam" id="PF00385">
    <property type="entry name" value="Chromo"/>
    <property type="match status" value="1"/>
</dbReference>
<protein>
    <recommendedName>
        <fullName evidence="2">Chromo domain-containing protein</fullName>
    </recommendedName>
</protein>
<dbReference type="GeneID" id="85491783"/>